<dbReference type="GO" id="GO:0016740">
    <property type="term" value="F:transferase activity"/>
    <property type="evidence" value="ECO:0007669"/>
    <property type="project" value="UniProtKB-KW"/>
</dbReference>
<comment type="subcellular location">
    <subcellularLocation>
        <location evidence="1">Membrane</location>
    </subcellularLocation>
</comment>
<dbReference type="Gene3D" id="3.90.1310.10">
    <property type="entry name" value="Penicillin-binding protein 2a (Domain 2)"/>
    <property type="match status" value="1"/>
</dbReference>
<feature type="transmembrane region" description="Helical" evidence="4">
    <location>
        <begin position="48"/>
        <end position="67"/>
    </location>
</feature>
<keyword evidence="3 4" id="KW-0472">Membrane</keyword>
<dbReference type="EMBL" id="AP019389">
    <property type="protein sequence ID" value="BBI20246.1"/>
    <property type="molecule type" value="Genomic_DNA"/>
</dbReference>
<feature type="domain" description="Penicillin-binding protein dimerisation" evidence="6">
    <location>
        <begin position="86"/>
        <end position="203"/>
    </location>
</feature>
<evidence type="ECO:0000313" key="7">
    <source>
        <dbReference type="EMBL" id="BBI20246.1"/>
    </source>
</evidence>
<dbReference type="AlphaFoldDB" id="A0A3T1CGZ0"/>
<dbReference type="InterPro" id="IPR050515">
    <property type="entry name" value="Beta-lactam/transpept"/>
</dbReference>
<feature type="domain" description="Penicillin-binding protein transpeptidase" evidence="5">
    <location>
        <begin position="257"/>
        <end position="542"/>
    </location>
</feature>
<sequence>MNAFSGFAPAIAAGRSGHGAVSMALASGRVQLVNIRQESLTLARWRVLWIALGFAFVALLALVRIAYLGASDHGARGTSLEEALLPPRGEIADRNGVPLARAFPAYALWFNPTALGEDGTPLVNEPEEVAARLKAIFPDLDESRVAAQFAAGKQGYIRRRVLPEEANRVQEIGELALEMPMENDRHYPQGSMAAHVLGYVAADGKGRVGMEQVLDKHLSDPNTRGTPVSLSIDSRVQGALEDELRRGMKLVQAQGGAGIVLDVDTGEVLALASLPEFDPNKIDARGQKLMFNRVTNQVYELGSTFKPLSVAAAIDAGVVRNLGRRWDASPVKVGRFSIKDSHSMGADLNVVEALIHSSNTVTARVADELGPERMRRTMIDLGMNERPYIELPAKGFPIWPGEKWPRLRSMTVGYGHGIAVTPLHLASAYAAMVNGGIWRPATLKKLGPGEAPKGRRVFKASTSSRMRQLLRAIAVYGTGKNADAPGYRVGGKTGSAEKPGGSAGYRKTALVSTFAAAFPMDRPRYVVIAMLDEPRGTLASSYQRTAAWNAAPIVGRLVPRIGPLIGVRPDDTRDVDITDLKPLIPEANK</sequence>
<evidence type="ECO:0000256" key="1">
    <source>
        <dbReference type="ARBA" id="ARBA00004370"/>
    </source>
</evidence>
<dbReference type="InterPro" id="IPR001460">
    <property type="entry name" value="PCN-bd_Tpept"/>
</dbReference>
<dbReference type="Pfam" id="PF03717">
    <property type="entry name" value="PBP_dimer"/>
    <property type="match status" value="1"/>
</dbReference>
<keyword evidence="7" id="KW-0808">Transferase</keyword>
<proteinExistence type="predicted"/>
<keyword evidence="2" id="KW-0121">Carboxypeptidase</keyword>
<dbReference type="GO" id="GO:0008658">
    <property type="term" value="F:penicillin binding"/>
    <property type="evidence" value="ECO:0007669"/>
    <property type="project" value="InterPro"/>
</dbReference>
<keyword evidence="4" id="KW-0812">Transmembrane</keyword>
<evidence type="ECO:0000256" key="3">
    <source>
        <dbReference type="ARBA" id="ARBA00023136"/>
    </source>
</evidence>
<keyword evidence="8" id="KW-1185">Reference proteome</keyword>
<dbReference type="Gene3D" id="3.40.710.10">
    <property type="entry name" value="DD-peptidase/beta-lactamase superfamily"/>
    <property type="match status" value="1"/>
</dbReference>
<reference evidence="7 8" key="1">
    <citation type="submission" date="2019-01" db="EMBL/GenBank/DDBJ databases">
        <title>Complete genome sequence of Erythrobacter flavus KJ5.</title>
        <authorList>
            <person name="Kanesaki Y."/>
            <person name="Brotosudarmo T."/>
            <person name="Moriuchi R."/>
            <person name="Awai K."/>
        </authorList>
    </citation>
    <scope>NUCLEOTIDE SEQUENCE [LARGE SCALE GENOMIC DNA]</scope>
    <source>
        <strain evidence="7 8">KJ5</strain>
    </source>
</reference>
<dbReference type="PANTHER" id="PTHR30627:SF1">
    <property type="entry name" value="PEPTIDOGLYCAN D,D-TRANSPEPTIDASE FTSI"/>
    <property type="match status" value="1"/>
</dbReference>
<keyword evidence="4" id="KW-1133">Transmembrane helix</keyword>
<evidence type="ECO:0000259" key="6">
    <source>
        <dbReference type="Pfam" id="PF03717"/>
    </source>
</evidence>
<keyword evidence="2" id="KW-0645">Protease</keyword>
<dbReference type="GO" id="GO:0071555">
    <property type="term" value="P:cell wall organization"/>
    <property type="evidence" value="ECO:0007669"/>
    <property type="project" value="TreeGrafter"/>
</dbReference>
<dbReference type="PANTHER" id="PTHR30627">
    <property type="entry name" value="PEPTIDOGLYCAN D,D-TRANSPEPTIDASE"/>
    <property type="match status" value="1"/>
</dbReference>
<evidence type="ECO:0000256" key="2">
    <source>
        <dbReference type="ARBA" id="ARBA00022645"/>
    </source>
</evidence>
<evidence type="ECO:0000313" key="8">
    <source>
        <dbReference type="Proteomes" id="UP000290057"/>
    </source>
</evidence>
<protein>
    <submittedName>
        <fullName evidence="7">Peptidoglycan glycosyltransferase</fullName>
    </submittedName>
</protein>
<dbReference type="SUPFAM" id="SSF56519">
    <property type="entry name" value="Penicillin binding protein dimerisation domain"/>
    <property type="match status" value="1"/>
</dbReference>
<gene>
    <name evidence="7" type="ORF">EKJ_10930</name>
</gene>
<keyword evidence="2" id="KW-0378">Hydrolase</keyword>
<dbReference type="InterPro" id="IPR012338">
    <property type="entry name" value="Beta-lactam/transpept-like"/>
</dbReference>
<organism evidence="7 8">
    <name type="scientific">Qipengyuania flava</name>
    <dbReference type="NCBI Taxonomy" id="192812"/>
    <lineage>
        <taxon>Bacteria</taxon>
        <taxon>Pseudomonadati</taxon>
        <taxon>Pseudomonadota</taxon>
        <taxon>Alphaproteobacteria</taxon>
        <taxon>Sphingomonadales</taxon>
        <taxon>Erythrobacteraceae</taxon>
        <taxon>Qipengyuania</taxon>
    </lineage>
</organism>
<accession>A0A3T1CGZ0</accession>
<dbReference type="GO" id="GO:0004180">
    <property type="term" value="F:carboxypeptidase activity"/>
    <property type="evidence" value="ECO:0007669"/>
    <property type="project" value="UniProtKB-KW"/>
</dbReference>
<dbReference type="InterPro" id="IPR036138">
    <property type="entry name" value="PBP_dimer_sf"/>
</dbReference>
<dbReference type="InterPro" id="IPR005311">
    <property type="entry name" value="PBP_dimer"/>
</dbReference>
<dbReference type="Gene3D" id="3.30.450.330">
    <property type="match status" value="1"/>
</dbReference>
<dbReference type="Pfam" id="PF00905">
    <property type="entry name" value="Transpeptidase"/>
    <property type="match status" value="1"/>
</dbReference>
<dbReference type="SUPFAM" id="SSF56601">
    <property type="entry name" value="beta-lactamase/transpeptidase-like"/>
    <property type="match status" value="1"/>
</dbReference>
<evidence type="ECO:0000256" key="4">
    <source>
        <dbReference type="SAM" id="Phobius"/>
    </source>
</evidence>
<dbReference type="GO" id="GO:0005886">
    <property type="term" value="C:plasma membrane"/>
    <property type="evidence" value="ECO:0007669"/>
    <property type="project" value="TreeGrafter"/>
</dbReference>
<name>A0A3T1CGZ0_9SPHN</name>
<dbReference type="Proteomes" id="UP000290057">
    <property type="component" value="Chromosome"/>
</dbReference>
<evidence type="ECO:0000259" key="5">
    <source>
        <dbReference type="Pfam" id="PF00905"/>
    </source>
</evidence>